<feature type="compositionally biased region" description="Basic residues" evidence="1">
    <location>
        <begin position="137"/>
        <end position="153"/>
    </location>
</feature>
<keyword evidence="3" id="KW-1185">Reference proteome</keyword>
<gene>
    <name evidence="2" type="ORF">THAOC_19547</name>
</gene>
<dbReference type="EMBL" id="AGNL01021453">
    <property type="protein sequence ID" value="EJK60151.1"/>
    <property type="molecule type" value="Genomic_DNA"/>
</dbReference>
<evidence type="ECO:0000256" key="1">
    <source>
        <dbReference type="SAM" id="MobiDB-lite"/>
    </source>
</evidence>
<organism evidence="2 3">
    <name type="scientific">Thalassiosira oceanica</name>
    <name type="common">Marine diatom</name>
    <dbReference type="NCBI Taxonomy" id="159749"/>
    <lineage>
        <taxon>Eukaryota</taxon>
        <taxon>Sar</taxon>
        <taxon>Stramenopiles</taxon>
        <taxon>Ochrophyta</taxon>
        <taxon>Bacillariophyta</taxon>
        <taxon>Coscinodiscophyceae</taxon>
        <taxon>Thalassiosirophycidae</taxon>
        <taxon>Thalassiosirales</taxon>
        <taxon>Thalassiosiraceae</taxon>
        <taxon>Thalassiosira</taxon>
    </lineage>
</organism>
<dbReference type="Proteomes" id="UP000266841">
    <property type="component" value="Unassembled WGS sequence"/>
</dbReference>
<comment type="caution">
    <text evidence="2">The sequence shown here is derived from an EMBL/GenBank/DDBJ whole genome shotgun (WGS) entry which is preliminary data.</text>
</comment>
<proteinExistence type="predicted"/>
<dbReference type="AlphaFoldDB" id="K0SGQ1"/>
<protein>
    <submittedName>
        <fullName evidence="2">Uncharacterized protein</fullName>
    </submittedName>
</protein>
<evidence type="ECO:0000313" key="2">
    <source>
        <dbReference type="EMBL" id="EJK60151.1"/>
    </source>
</evidence>
<sequence>TGGLCTPIPALPTPSRIRPAYQCWRNEGNKSKGVSSIEAARATGEIITAQPTWSSRPSGDHTVTSVSYIFLNILALRLLLNLSSKAIEEILLSTKGSSSRPPQAPQVDRATCHRDGRVLGAQETPVRERPQCNHGRPGGRRHLGRLERRRRGRQQGQEG</sequence>
<accession>K0SGQ1</accession>
<feature type="non-terminal residue" evidence="2">
    <location>
        <position position="1"/>
    </location>
</feature>
<reference evidence="2 3" key="1">
    <citation type="journal article" date="2012" name="Genome Biol.">
        <title>Genome and low-iron response of an oceanic diatom adapted to chronic iron limitation.</title>
        <authorList>
            <person name="Lommer M."/>
            <person name="Specht M."/>
            <person name="Roy A.S."/>
            <person name="Kraemer L."/>
            <person name="Andreson R."/>
            <person name="Gutowska M.A."/>
            <person name="Wolf J."/>
            <person name="Bergner S.V."/>
            <person name="Schilhabel M.B."/>
            <person name="Klostermeier U.C."/>
            <person name="Beiko R.G."/>
            <person name="Rosenstiel P."/>
            <person name="Hippler M."/>
            <person name="Laroche J."/>
        </authorList>
    </citation>
    <scope>NUCLEOTIDE SEQUENCE [LARGE SCALE GENOMIC DNA]</scope>
    <source>
        <strain evidence="2 3">CCMP1005</strain>
    </source>
</reference>
<evidence type="ECO:0000313" key="3">
    <source>
        <dbReference type="Proteomes" id="UP000266841"/>
    </source>
</evidence>
<name>K0SGQ1_THAOC</name>
<feature type="region of interest" description="Disordered" evidence="1">
    <location>
        <begin position="92"/>
        <end position="159"/>
    </location>
</feature>